<name>A0ABY6N2B2_9ALTE</name>
<keyword evidence="2" id="KW-1185">Reference proteome</keyword>
<sequence>MSIMHEWNRPFLNSPRLIAVLAIMLSLSQGVAAETYRSKLYLDPNKKLNETANLSLQELEQQLNSMTDAYGKSSTGRYLAHQYVNQKDYAKAIAFYNTALEAEGLSSVANQELLKELAGVYVLEEQYEQAVATFKQLQTLELDSQLLLAQSYFGLQDYLSTVETLDKIPPTETDLSEQQLNQMLALYYKAGSYPQSEKVLQRLIYLHPQTIKYWRQLTSILLAQNKHKPALDQLALARQKKLPFESQDILLLADLYVANQAAEKGARTLEQAIAQGEIEDNEQHRKRIFEYWLQAREKEKAADSLKQSIHLIHDTDLFIRLAQLQMEQSQWKDMNRTMLAACRNVLADKYVSQANLLLGVSQLKLGDKTTARRSFINATLLGGKGEKARQWLEFMEAEPATDAELKEITGPCHPQDRKVRYANIKRQPKAEVTASVAESNQDQQDTEAVESKPVEIKTIDAQSLYGLNLSVKAEEIAASIKKNAFRAGVALVKSGGSIDGPLHIVFESGASEERLAAGEPLTFRLAFPYQGKPRNKGAYRAKKEAAFKCAYLTFNGPAQELPAAWERLIKQVIGAGYTPTGESRMILTMDASDPTAEPVYELQLGIL</sequence>
<dbReference type="Gene3D" id="1.25.40.10">
    <property type="entry name" value="Tetratricopeptide repeat domain"/>
    <property type="match status" value="1"/>
</dbReference>
<reference evidence="1" key="1">
    <citation type="submission" date="2022-06" db="EMBL/GenBank/DDBJ databases">
        <title>Alkalimarinus sp. nov., isolated from gut of a Alitta virens.</title>
        <authorList>
            <person name="Yang A.I."/>
            <person name="Shin N.-R."/>
        </authorList>
    </citation>
    <scope>NUCLEOTIDE SEQUENCE</scope>
    <source>
        <strain evidence="1">A2M4</strain>
    </source>
</reference>
<evidence type="ECO:0008006" key="3">
    <source>
        <dbReference type="Google" id="ProtNLM"/>
    </source>
</evidence>
<protein>
    <recommendedName>
        <fullName evidence="3">Tetratricopeptide repeat protein</fullName>
    </recommendedName>
</protein>
<dbReference type="RefSeq" id="WP_265047715.1">
    <property type="nucleotide sequence ID" value="NZ_CP100390.1"/>
</dbReference>
<dbReference type="Gene3D" id="3.20.80.10">
    <property type="entry name" value="Regulatory factor, effector binding domain"/>
    <property type="match status" value="1"/>
</dbReference>
<organism evidence="1 2">
    <name type="scientific">Alkalimarinus alittae</name>
    <dbReference type="NCBI Taxonomy" id="2961619"/>
    <lineage>
        <taxon>Bacteria</taxon>
        <taxon>Pseudomonadati</taxon>
        <taxon>Pseudomonadota</taxon>
        <taxon>Gammaproteobacteria</taxon>
        <taxon>Alteromonadales</taxon>
        <taxon>Alteromonadaceae</taxon>
        <taxon>Alkalimarinus</taxon>
    </lineage>
</organism>
<dbReference type="InterPro" id="IPR011990">
    <property type="entry name" value="TPR-like_helical_dom_sf"/>
</dbReference>
<dbReference type="InterPro" id="IPR011256">
    <property type="entry name" value="Reg_factor_effector_dom_sf"/>
</dbReference>
<evidence type="ECO:0000313" key="2">
    <source>
        <dbReference type="Proteomes" id="UP001163739"/>
    </source>
</evidence>
<evidence type="ECO:0000313" key="1">
    <source>
        <dbReference type="EMBL" id="UZE96231.1"/>
    </source>
</evidence>
<dbReference type="Proteomes" id="UP001163739">
    <property type="component" value="Chromosome"/>
</dbReference>
<dbReference type="EMBL" id="CP100390">
    <property type="protein sequence ID" value="UZE96231.1"/>
    <property type="molecule type" value="Genomic_DNA"/>
</dbReference>
<proteinExistence type="predicted"/>
<accession>A0ABY6N2B2</accession>
<dbReference type="SUPFAM" id="SSF48452">
    <property type="entry name" value="TPR-like"/>
    <property type="match status" value="2"/>
</dbReference>
<gene>
    <name evidence="1" type="ORF">NKI27_00350</name>
</gene>